<dbReference type="InterPro" id="IPR036291">
    <property type="entry name" value="NAD(P)-bd_dom_sf"/>
</dbReference>
<sequence length="299" mass="32312">MGLDLRGIKIAIIGGDKRHIYLMPELIKLGATVTAVGFLPCPELEQVRLVEKVESALQDAQVLIFPMQGTDQAGNIRTYDQDVKLCFTPAMAAAIPHGALVIIGSARDFIKEWATKYCWKLLEIAEMDTIAILNAIPSAEGAIQLAMEKLPITIHGSNSFVLGFGRLGKTLARMLRGIGANTTVVARKRADLARIFEIGYRPVHCSQLHQVIAEADVIFNSVPALILDEKMLSLMRKDTLIIDLAASPGGTDFGAAKKLGINAVLAPGLPGIAAPKTSGRILAQVIPQLILREIPQDYF</sequence>
<dbReference type="AlphaFoldDB" id="K4LHE0"/>
<evidence type="ECO:0000313" key="3">
    <source>
        <dbReference type="EMBL" id="AFV11365.1"/>
    </source>
</evidence>
<dbReference type="Proteomes" id="UP000000467">
    <property type="component" value="Chromosome"/>
</dbReference>
<evidence type="ECO:0000259" key="1">
    <source>
        <dbReference type="Pfam" id="PF02826"/>
    </source>
</evidence>
<dbReference type="EMBL" id="CP003732">
    <property type="protein sequence ID" value="AFV11365.1"/>
    <property type="molecule type" value="Genomic_DNA"/>
</dbReference>
<dbReference type="GO" id="GO:0051287">
    <property type="term" value="F:NAD binding"/>
    <property type="evidence" value="ECO:0007669"/>
    <property type="project" value="InterPro"/>
</dbReference>
<dbReference type="InterPro" id="IPR031629">
    <property type="entry name" value="DpaA_N"/>
</dbReference>
<proteinExistence type="predicted"/>
<dbReference type="Pfam" id="PF16924">
    <property type="entry name" value="DpaA_N"/>
    <property type="match status" value="1"/>
</dbReference>
<dbReference type="InterPro" id="IPR014215">
    <property type="entry name" value="Dipicolinic_acid_synth_A"/>
</dbReference>
<name>K4LHE0_THEPS</name>
<dbReference type="NCBIfam" id="TIGR02853">
    <property type="entry name" value="spore_dpaA"/>
    <property type="match status" value="1"/>
</dbReference>
<organism evidence="3 4">
    <name type="scientific">Thermacetogenium phaeum (strain ATCC BAA-254 / DSM 26808 / PB)</name>
    <dbReference type="NCBI Taxonomy" id="1089553"/>
    <lineage>
        <taxon>Bacteria</taxon>
        <taxon>Bacillati</taxon>
        <taxon>Bacillota</taxon>
        <taxon>Clostridia</taxon>
        <taxon>Thermoanaerobacterales</taxon>
        <taxon>Thermoanaerobacteraceae</taxon>
        <taxon>Thermacetogenium</taxon>
    </lineage>
</organism>
<dbReference type="OrthoDB" id="8840764at2"/>
<keyword evidence="4" id="KW-1185">Reference proteome</keyword>
<dbReference type="eggNOG" id="COG0373">
    <property type="taxonomic scope" value="Bacteria"/>
</dbReference>
<protein>
    <submittedName>
        <fullName evidence="3">SpoVFA: dipicolinate synthase subunit A</fullName>
    </submittedName>
</protein>
<accession>K4LHE0</accession>
<dbReference type="KEGG" id="tpz:Tph_c11430"/>
<reference evidence="3 4" key="1">
    <citation type="journal article" date="2012" name="BMC Genomics">
        <title>Genome-guided analysis of physiological and morphological traits of the fermentative acetate oxidizer Thermacetogenium phaeum.</title>
        <authorList>
            <person name="Oehler D."/>
            <person name="Poehlein A."/>
            <person name="Leimbach A."/>
            <person name="Muller N."/>
            <person name="Daniel R."/>
            <person name="Gottschalk G."/>
            <person name="Schink B."/>
        </authorList>
    </citation>
    <scope>NUCLEOTIDE SEQUENCE [LARGE SCALE GENOMIC DNA]</scope>
    <source>
        <strain evidence="4">ATCC BAA-254 / DSM 26808 / PB</strain>
    </source>
</reference>
<dbReference type="NCBIfam" id="NF006162">
    <property type="entry name" value="PRK08306.1"/>
    <property type="match status" value="1"/>
</dbReference>
<dbReference type="SUPFAM" id="SSF51735">
    <property type="entry name" value="NAD(P)-binding Rossmann-fold domains"/>
    <property type="match status" value="1"/>
</dbReference>
<feature type="domain" description="Dipicolinate synthase subunit A N-terminal" evidence="2">
    <location>
        <begin position="9"/>
        <end position="124"/>
    </location>
</feature>
<evidence type="ECO:0000313" key="4">
    <source>
        <dbReference type="Proteomes" id="UP000000467"/>
    </source>
</evidence>
<dbReference type="InterPro" id="IPR006140">
    <property type="entry name" value="D-isomer_DH_NAD-bd"/>
</dbReference>
<evidence type="ECO:0000259" key="2">
    <source>
        <dbReference type="Pfam" id="PF16924"/>
    </source>
</evidence>
<dbReference type="Gene3D" id="3.40.50.720">
    <property type="entry name" value="NAD(P)-binding Rossmann-like Domain"/>
    <property type="match status" value="1"/>
</dbReference>
<dbReference type="RefSeq" id="WP_015050246.1">
    <property type="nucleotide sequence ID" value="NC_018870.1"/>
</dbReference>
<dbReference type="Pfam" id="PF02826">
    <property type="entry name" value="2-Hacid_dh_C"/>
    <property type="match status" value="1"/>
</dbReference>
<gene>
    <name evidence="3" type="primary">spoVFA</name>
    <name evidence="3" type="ordered locus">Tph_c11430</name>
</gene>
<feature type="domain" description="D-isomer specific 2-hydroxyacid dehydrogenase NAD-binding" evidence="1">
    <location>
        <begin position="152"/>
        <end position="245"/>
    </location>
</feature>
<dbReference type="HOGENOM" id="CLU_082687_0_0_9"/>
<dbReference type="STRING" id="1089553.Tph_c11430"/>